<dbReference type="Proteomes" id="UP001212803">
    <property type="component" value="Chromosome"/>
</dbReference>
<dbReference type="CDD" id="cd03444">
    <property type="entry name" value="Thioesterase_II_repeat1"/>
    <property type="match status" value="1"/>
</dbReference>
<dbReference type="Pfam" id="PF13622">
    <property type="entry name" value="4HBT_3"/>
    <property type="match status" value="1"/>
</dbReference>
<accession>A0ABY7MBC3</accession>
<feature type="domain" description="Acyl-CoA thioesterase-like N-terminal HotDog" evidence="4">
    <location>
        <begin position="40"/>
        <end position="116"/>
    </location>
</feature>
<comment type="similarity">
    <text evidence="1">Belongs to the C/M/P thioester hydrolase family.</text>
</comment>
<name>A0ABY7MBC3_9CHLR</name>
<dbReference type="InterPro" id="IPR003703">
    <property type="entry name" value="Acyl_CoA_thio"/>
</dbReference>
<evidence type="ECO:0000256" key="1">
    <source>
        <dbReference type="ARBA" id="ARBA00006538"/>
    </source>
</evidence>
<gene>
    <name evidence="5" type="ORF">O0235_04435</name>
</gene>
<dbReference type="PANTHER" id="PTHR11066">
    <property type="entry name" value="ACYL-COA THIOESTERASE"/>
    <property type="match status" value="1"/>
</dbReference>
<sequence length="304" mass="32883">MTEAQGEPGGGPGIREFLRQVTLEPADYDRFRGQPGQEEGRLFGGLVLAQAIVAAGRTASFGAIHSLHAYFLRAGKPQDPIDYTVERIREGRNFLTRRVTAVQAGHTIFEASVSFAAPEEGISHQAPMPPAPDPESCPPWWTTIALPRMANLPPEMAERMRSRLGRPIDLRSAAEPTRADDGTGRLPARAVWGRMVEPLPEDPVLHAAALAYFSDSGLVATVAHHYGLWAPGGGSASLDHAMWFHRPPRFDDWVLYVSESPAAHAARAIMLAGMYDRSGTRIATVAQEGLFRAPQPRGGAAPEG</sequence>
<keyword evidence="6" id="KW-1185">Reference proteome</keyword>
<dbReference type="InterPro" id="IPR042171">
    <property type="entry name" value="Acyl-CoA_hotdog"/>
</dbReference>
<evidence type="ECO:0000259" key="3">
    <source>
        <dbReference type="Pfam" id="PF02551"/>
    </source>
</evidence>
<evidence type="ECO:0000259" key="4">
    <source>
        <dbReference type="Pfam" id="PF13622"/>
    </source>
</evidence>
<dbReference type="SUPFAM" id="SSF54637">
    <property type="entry name" value="Thioesterase/thiol ester dehydrase-isomerase"/>
    <property type="match status" value="2"/>
</dbReference>
<evidence type="ECO:0000256" key="2">
    <source>
        <dbReference type="ARBA" id="ARBA00022801"/>
    </source>
</evidence>
<dbReference type="PANTHER" id="PTHR11066:SF34">
    <property type="entry name" value="ACYL-COENZYME A THIOESTERASE 8"/>
    <property type="match status" value="1"/>
</dbReference>
<dbReference type="EMBL" id="CP115149">
    <property type="protein sequence ID" value="WBL36813.1"/>
    <property type="molecule type" value="Genomic_DNA"/>
</dbReference>
<proteinExistence type="inferred from homology"/>
<dbReference type="RefSeq" id="WP_270057330.1">
    <property type="nucleotide sequence ID" value="NZ_CP115149.1"/>
</dbReference>
<organism evidence="5 6">
    <name type="scientific">Tepidiforma flava</name>
    <dbReference type="NCBI Taxonomy" id="3004094"/>
    <lineage>
        <taxon>Bacteria</taxon>
        <taxon>Bacillati</taxon>
        <taxon>Chloroflexota</taxon>
        <taxon>Tepidiformia</taxon>
        <taxon>Tepidiformales</taxon>
        <taxon>Tepidiformaceae</taxon>
        <taxon>Tepidiforma</taxon>
    </lineage>
</organism>
<reference evidence="5 6" key="1">
    <citation type="journal article" date="2023" name="ISME J.">
        <title>Thermophilic Dehalococcoidia with unusual traits shed light on an unexpected past.</title>
        <authorList>
            <person name="Palmer M."/>
            <person name="Covington J.K."/>
            <person name="Zhou E.M."/>
            <person name="Thomas S.C."/>
            <person name="Habib N."/>
            <person name="Seymour C.O."/>
            <person name="Lai D."/>
            <person name="Johnston J."/>
            <person name="Hashimi A."/>
            <person name="Jiao J.Y."/>
            <person name="Muok A.R."/>
            <person name="Liu L."/>
            <person name="Xian W.D."/>
            <person name="Zhi X.Y."/>
            <person name="Li M.M."/>
            <person name="Silva L.P."/>
            <person name="Bowen B.P."/>
            <person name="Louie K."/>
            <person name="Briegel A."/>
            <person name="Pett-Ridge J."/>
            <person name="Weber P.K."/>
            <person name="Tocheva E.I."/>
            <person name="Woyke T."/>
            <person name="Northen T.R."/>
            <person name="Mayali X."/>
            <person name="Li W.J."/>
            <person name="Hedlund B.P."/>
        </authorList>
    </citation>
    <scope>NUCLEOTIDE SEQUENCE [LARGE SCALE GENOMIC DNA]</scope>
    <source>
        <strain evidence="5 6">YIM 72310</strain>
    </source>
</reference>
<dbReference type="InterPro" id="IPR029069">
    <property type="entry name" value="HotDog_dom_sf"/>
</dbReference>
<keyword evidence="2" id="KW-0378">Hydrolase</keyword>
<feature type="domain" description="Acyl-CoA thioesterase 2 C-terminal" evidence="3">
    <location>
        <begin position="184"/>
        <end position="290"/>
    </location>
</feature>
<dbReference type="InterPro" id="IPR025652">
    <property type="entry name" value="TesB_C"/>
</dbReference>
<protein>
    <submittedName>
        <fullName evidence="5">Acyl-CoA thioesterase II</fullName>
    </submittedName>
</protein>
<dbReference type="InterPro" id="IPR049449">
    <property type="entry name" value="TesB_ACOT8-like_N"/>
</dbReference>
<evidence type="ECO:0000313" key="6">
    <source>
        <dbReference type="Proteomes" id="UP001212803"/>
    </source>
</evidence>
<evidence type="ECO:0000313" key="5">
    <source>
        <dbReference type="EMBL" id="WBL36813.1"/>
    </source>
</evidence>
<dbReference type="Pfam" id="PF02551">
    <property type="entry name" value="Acyl_CoA_thio"/>
    <property type="match status" value="1"/>
</dbReference>
<dbReference type="CDD" id="cd03445">
    <property type="entry name" value="Thioesterase_II_repeat2"/>
    <property type="match status" value="1"/>
</dbReference>
<dbReference type="Gene3D" id="2.40.160.210">
    <property type="entry name" value="Acyl-CoA thioesterase, double hotdog domain"/>
    <property type="match status" value="1"/>
</dbReference>